<dbReference type="Proteomes" id="UP001150879">
    <property type="component" value="Unassembled WGS sequence"/>
</dbReference>
<evidence type="ECO:0000256" key="4">
    <source>
        <dbReference type="ARBA" id="ARBA00022475"/>
    </source>
</evidence>
<keyword evidence="4" id="KW-1003">Cell membrane</keyword>
<feature type="compositionally biased region" description="Polar residues" evidence="8">
    <location>
        <begin position="8"/>
        <end position="35"/>
    </location>
</feature>
<dbReference type="PANTHER" id="PTHR46494:SF1">
    <property type="entry name" value="CORA FAMILY METAL ION TRANSPORTER (EUROFUNG)"/>
    <property type="match status" value="1"/>
</dbReference>
<feature type="domain" description="Ubiquitin-like" evidence="10">
    <location>
        <begin position="560"/>
        <end position="638"/>
    </location>
</feature>
<dbReference type="GO" id="GO:0005886">
    <property type="term" value="C:plasma membrane"/>
    <property type="evidence" value="ECO:0007669"/>
    <property type="project" value="UniProtKB-SubCell"/>
</dbReference>
<feature type="region of interest" description="Disordered" evidence="8">
    <location>
        <begin position="699"/>
        <end position="739"/>
    </location>
</feature>
<evidence type="ECO:0000256" key="5">
    <source>
        <dbReference type="ARBA" id="ARBA00022692"/>
    </source>
</evidence>
<keyword evidence="5 9" id="KW-0812">Transmembrane</keyword>
<evidence type="ECO:0000256" key="9">
    <source>
        <dbReference type="SAM" id="Phobius"/>
    </source>
</evidence>
<feature type="compositionally biased region" description="Low complexity" evidence="8">
    <location>
        <begin position="819"/>
        <end position="828"/>
    </location>
</feature>
<evidence type="ECO:0000313" key="11">
    <source>
        <dbReference type="EMBL" id="KAJ5199093.1"/>
    </source>
</evidence>
<dbReference type="Pfam" id="PF22893">
    <property type="entry name" value="ULD_2"/>
    <property type="match status" value="1"/>
</dbReference>
<dbReference type="GO" id="GO:0015095">
    <property type="term" value="F:magnesium ion transmembrane transporter activity"/>
    <property type="evidence" value="ECO:0007669"/>
    <property type="project" value="TreeGrafter"/>
</dbReference>
<accession>A0A9W9JLD9</accession>
<name>A0A9W9JLD9_9EURO</name>
<feature type="compositionally biased region" description="Basic and acidic residues" evidence="8">
    <location>
        <begin position="536"/>
        <end position="545"/>
    </location>
</feature>
<gene>
    <name evidence="11" type="ORF">N7472_004297</name>
</gene>
<evidence type="ECO:0000313" key="12">
    <source>
        <dbReference type="Proteomes" id="UP001150879"/>
    </source>
</evidence>
<dbReference type="GO" id="GO:0000287">
    <property type="term" value="F:magnesium ion binding"/>
    <property type="evidence" value="ECO:0007669"/>
    <property type="project" value="TreeGrafter"/>
</dbReference>
<dbReference type="Pfam" id="PF01544">
    <property type="entry name" value="CorA"/>
    <property type="match status" value="1"/>
</dbReference>
<evidence type="ECO:0000256" key="3">
    <source>
        <dbReference type="ARBA" id="ARBA00022448"/>
    </source>
</evidence>
<feature type="compositionally biased region" description="Polar residues" evidence="8">
    <location>
        <begin position="729"/>
        <end position="739"/>
    </location>
</feature>
<dbReference type="EMBL" id="JAPQKP010000003">
    <property type="protein sequence ID" value="KAJ5199093.1"/>
    <property type="molecule type" value="Genomic_DNA"/>
</dbReference>
<dbReference type="Gene3D" id="1.20.58.340">
    <property type="entry name" value="Magnesium transport protein CorA, transmembrane region"/>
    <property type="match status" value="1"/>
</dbReference>
<reference evidence="11" key="1">
    <citation type="submission" date="2022-11" db="EMBL/GenBank/DDBJ databases">
        <authorList>
            <person name="Petersen C."/>
        </authorList>
    </citation>
    <scope>NUCLEOTIDE SEQUENCE</scope>
    <source>
        <strain evidence="11">IBT 16849</strain>
    </source>
</reference>
<feature type="region of interest" description="Disordered" evidence="8">
    <location>
        <begin position="530"/>
        <end position="556"/>
    </location>
</feature>
<keyword evidence="7 9" id="KW-0472">Membrane</keyword>
<feature type="compositionally biased region" description="Basic residues" evidence="8">
    <location>
        <begin position="476"/>
        <end position="485"/>
    </location>
</feature>
<proteinExistence type="inferred from homology"/>
<feature type="region of interest" description="Disordered" evidence="8">
    <location>
        <begin position="1"/>
        <end position="35"/>
    </location>
</feature>
<comment type="caution">
    <text evidence="11">The sequence shown here is derived from an EMBL/GenBank/DDBJ whole genome shotgun (WGS) entry which is preliminary data.</text>
</comment>
<organism evidence="11 12">
    <name type="scientific">Penicillium cf. griseofulvum</name>
    <dbReference type="NCBI Taxonomy" id="2972120"/>
    <lineage>
        <taxon>Eukaryota</taxon>
        <taxon>Fungi</taxon>
        <taxon>Dikarya</taxon>
        <taxon>Ascomycota</taxon>
        <taxon>Pezizomycotina</taxon>
        <taxon>Eurotiomycetes</taxon>
        <taxon>Eurotiomycetidae</taxon>
        <taxon>Eurotiales</taxon>
        <taxon>Aspergillaceae</taxon>
        <taxon>Penicillium</taxon>
    </lineage>
</organism>
<evidence type="ECO:0000256" key="7">
    <source>
        <dbReference type="ARBA" id="ARBA00023136"/>
    </source>
</evidence>
<comment type="subcellular location">
    <subcellularLocation>
        <location evidence="1">Cell membrane</location>
        <topology evidence="1">Multi-pass membrane protein</topology>
    </subcellularLocation>
</comment>
<evidence type="ECO:0000256" key="1">
    <source>
        <dbReference type="ARBA" id="ARBA00004651"/>
    </source>
</evidence>
<dbReference type="GO" id="GO:0015087">
    <property type="term" value="F:cobalt ion transmembrane transporter activity"/>
    <property type="evidence" value="ECO:0007669"/>
    <property type="project" value="TreeGrafter"/>
</dbReference>
<sequence length="1352" mass="153238">MNDHDSNADSSTNGLDSFDSASSSAGLDSFDSASGSAGLDSFDSAFGSAGLDSFDSASGSAGLDSFDSASGSAGSKRSDIYEADDFYTTVPDFSRSLRHRASDIPIDLTPNARRGPQYRVYEDLADDSDAETVHHVINVRPYRSIDNCGNKEQNWPGRKAFTHQSSFNQDEKASLETYRIVQSRLIPRSEDYLHDRAILTYEGKTASSETEIRWVDSTKALKMEALRQQNVPEATSTLIRSAFRYLRQRNEKSYVHGRFLDPTALSFVARDDDGERLPVQELASVAFLAFPYFTLEPLRVQDPTSAEPIHPVRSLLQCHYSFQSTGQRDTDQVVCKVREVPDVLHVPQTWMLLVNEDLILSMGPNDLAHIGGEYVSLERAKAGGEMTQIRLIDFEGKQYFLPKRSCKTWLEFITLFSTVEKDETVVASFMDGSWSDEYELRLGNELISEENWSEIVLHSEKDITIHIVEKPPRSLPYHRRSSRAHSRTDFGHRQRSRSARSTKYDNMMRRKSYTYSASNTTPDDILIRHSTSTNNGHRDDSDSIRQSHTNVVKRHAWQSDKKPIRLKDLDGFELTIPWRVGRTWQKMHSVIDTKMQKSYESRHAYTNGDYILNGPDGPITPADWDEKILPGCTVELKLTGPETTGRRSRPRSRQRGSRPFPDDENSVSTVVQSFLFTPTPPERIDGSYLIEYPGNSSYSALARDADPQTPRESNESAGDQSIADVVSGPNLTTSALQPEPSSQMALVLWRQSPLNSNTSIHTATGEQLGGILSQSRRSTDPLGFFEDFFEDTVEDSIHTERHSPEDSVDNLPPVERTSSDSWDISSTTRSDEVIRQDSSSQLASLEEPAADPQPDNEVDTTPMCPIFAWEVAASDDLPPTLAETSASVFGHKDANRAIRAILEEREAEATLYLLKHERENDFFDSLSRCSREKVLAEMEVAGTTLDQSSTIERSARRKSTRKKLSVITNAIEILDAFVPVQHHNINQYWLIGKFYGALLSMTSSYFSDAYLDRIGNRGVDGQSWTFYLPKALVDAFNPMIIYVCICSQVSDEFQPEWGLLQRHARKILKSLKTAEYQLISMIHAGDFSEAKVFRRVNAQDIVTMVTERLVRIPNENPNGIPSSDGFNLLQIYRQYILGLELQVRTSPNAEIFDEIQRLREELNIVHTVLDQQLEVLHRLRRVWARHSHSSNQVSLPSIYQSRKLITKMKRDLDELEDMAGRTSTLLRSMIEVRKESNSKAIAIFTVVTVIFLPLSFVTSYLGMNSVDIRDGTFNQSLFWIVALPSAAVLIFTLWMVLKFRQRLRRWWPRRRLQGSLRMIAFWFYQPATMVPSDSVSVRTRRVPDSVYLRDIE</sequence>
<feature type="compositionally biased region" description="Basic residues" evidence="8">
    <location>
        <begin position="646"/>
        <end position="656"/>
    </location>
</feature>
<dbReference type="InterPro" id="IPR045863">
    <property type="entry name" value="CorA_TM1_TM2"/>
</dbReference>
<keyword evidence="3" id="KW-0813">Transport</keyword>
<protein>
    <submittedName>
        <fullName evidence="11">Mg2+ transporter protein CorA-like/Zinc transport protein ZntB</fullName>
    </submittedName>
</protein>
<comment type="similarity">
    <text evidence="2">Belongs to the CorA metal ion transporter (MIT) (TC 1.A.35) family.</text>
</comment>
<keyword evidence="12" id="KW-1185">Reference proteome</keyword>
<feature type="transmembrane region" description="Helical" evidence="9">
    <location>
        <begin position="1277"/>
        <end position="1297"/>
    </location>
</feature>
<keyword evidence="6 9" id="KW-1133">Transmembrane helix</keyword>
<evidence type="ECO:0000256" key="6">
    <source>
        <dbReference type="ARBA" id="ARBA00022989"/>
    </source>
</evidence>
<dbReference type="InterPro" id="IPR045861">
    <property type="entry name" value="CorA_cytoplasmic_dom"/>
</dbReference>
<dbReference type="InterPro" id="IPR054464">
    <property type="entry name" value="ULD_fung"/>
</dbReference>
<feature type="region of interest" description="Disordered" evidence="8">
    <location>
        <begin position="636"/>
        <end position="667"/>
    </location>
</feature>
<reference evidence="11" key="2">
    <citation type="journal article" date="2023" name="IMA Fungus">
        <title>Comparative genomic study of the Penicillium genus elucidates a diverse pangenome and 15 lateral gene transfer events.</title>
        <authorList>
            <person name="Petersen C."/>
            <person name="Sorensen T."/>
            <person name="Nielsen M.R."/>
            <person name="Sondergaard T.E."/>
            <person name="Sorensen J.L."/>
            <person name="Fitzpatrick D.A."/>
            <person name="Frisvad J.C."/>
            <person name="Nielsen K.L."/>
        </authorList>
    </citation>
    <scope>NUCLEOTIDE SEQUENCE</scope>
    <source>
        <strain evidence="11">IBT 16849</strain>
    </source>
</reference>
<dbReference type="InterPro" id="IPR002523">
    <property type="entry name" value="MgTranspt_CorA/ZnTranspt_ZntB"/>
</dbReference>
<dbReference type="SUPFAM" id="SSF143865">
    <property type="entry name" value="CorA soluble domain-like"/>
    <property type="match status" value="1"/>
</dbReference>
<feature type="region of interest" description="Disordered" evidence="8">
    <location>
        <begin position="798"/>
        <end position="861"/>
    </location>
</feature>
<evidence type="ECO:0000256" key="2">
    <source>
        <dbReference type="ARBA" id="ARBA00009765"/>
    </source>
</evidence>
<evidence type="ECO:0000259" key="10">
    <source>
        <dbReference type="Pfam" id="PF22893"/>
    </source>
</evidence>
<dbReference type="SUPFAM" id="SSF144083">
    <property type="entry name" value="Magnesium transport protein CorA, transmembrane region"/>
    <property type="match status" value="1"/>
</dbReference>
<dbReference type="PANTHER" id="PTHR46494">
    <property type="entry name" value="CORA FAMILY METAL ION TRANSPORTER (EUROFUNG)"/>
    <property type="match status" value="1"/>
</dbReference>
<dbReference type="OrthoDB" id="5430750at2759"/>
<feature type="transmembrane region" description="Helical" evidence="9">
    <location>
        <begin position="1240"/>
        <end position="1257"/>
    </location>
</feature>
<evidence type="ECO:0000256" key="8">
    <source>
        <dbReference type="SAM" id="MobiDB-lite"/>
    </source>
</evidence>
<feature type="region of interest" description="Disordered" evidence="8">
    <location>
        <begin position="474"/>
        <end position="504"/>
    </location>
</feature>
<dbReference type="GO" id="GO:0050897">
    <property type="term" value="F:cobalt ion binding"/>
    <property type="evidence" value="ECO:0007669"/>
    <property type="project" value="TreeGrafter"/>
</dbReference>